<dbReference type="RefSeq" id="WP_089611083.1">
    <property type="nucleotide sequence ID" value="NZ_CP022121.1"/>
</dbReference>
<dbReference type="InterPro" id="IPR050256">
    <property type="entry name" value="Glycosyltransferase_2"/>
</dbReference>
<proteinExistence type="predicted"/>
<evidence type="ECO:0000313" key="3">
    <source>
        <dbReference type="Proteomes" id="UP001524944"/>
    </source>
</evidence>
<sequence length="225" mass="24587">MEVSLLIPAYNAGALIQQTIQSVQTAFPDFKEIIVVDDGSQDDTKIKAANAGARVLRLEKNRGKGNALNQGAPLVQGEIVVLLDADLGESAAMFMPLLIPVLNQKADVTIAKFPPPPIKGGFGWVKGLARHGIFSLTGKNIVSPLSGQRVMTREVFQSLLPFQEGFGVEVGAAIDILKQGWRWEEIEIDNLHHAYTGRNLGGFLHRGRQFYDISRTLIKKSGERS</sequence>
<evidence type="ECO:0000259" key="1">
    <source>
        <dbReference type="Pfam" id="PF00535"/>
    </source>
</evidence>
<comment type="caution">
    <text evidence="2">The sequence shown here is derived from an EMBL/GenBank/DDBJ whole genome shotgun (WGS) entry which is preliminary data.</text>
</comment>
<keyword evidence="3" id="KW-1185">Reference proteome</keyword>
<evidence type="ECO:0000313" key="2">
    <source>
        <dbReference type="EMBL" id="MCR6545809.1"/>
    </source>
</evidence>
<dbReference type="Proteomes" id="UP001524944">
    <property type="component" value="Unassembled WGS sequence"/>
</dbReference>
<dbReference type="InterPro" id="IPR001173">
    <property type="entry name" value="Glyco_trans_2-like"/>
</dbReference>
<dbReference type="InterPro" id="IPR029044">
    <property type="entry name" value="Nucleotide-diphossugar_trans"/>
</dbReference>
<reference evidence="2 3" key="1">
    <citation type="submission" date="2022-08" db="EMBL/GenBank/DDBJ databases">
        <title>Proteogenomics of the novel Dehalobacterium formicoaceticum strain EZ94 highlights a key role of methyltransferases during anaerobic dichloromethane degradation.</title>
        <authorList>
            <person name="Wasmund K."/>
        </authorList>
    </citation>
    <scope>NUCLEOTIDE SEQUENCE [LARGE SCALE GENOMIC DNA]</scope>
    <source>
        <strain evidence="2 3">EZ94</strain>
    </source>
</reference>
<dbReference type="Gene3D" id="3.90.550.10">
    <property type="entry name" value="Spore Coat Polysaccharide Biosynthesis Protein SpsA, Chain A"/>
    <property type="match status" value="1"/>
</dbReference>
<name>A0ABT1Y4L3_9FIRM</name>
<dbReference type="PANTHER" id="PTHR48090">
    <property type="entry name" value="UNDECAPRENYL-PHOSPHATE 4-DEOXY-4-FORMAMIDO-L-ARABINOSE TRANSFERASE-RELATED"/>
    <property type="match status" value="1"/>
</dbReference>
<accession>A0ABT1Y4L3</accession>
<dbReference type="EMBL" id="JANPWE010000004">
    <property type="protein sequence ID" value="MCR6545809.1"/>
    <property type="molecule type" value="Genomic_DNA"/>
</dbReference>
<dbReference type="CDD" id="cd04179">
    <property type="entry name" value="DPM_DPG-synthase_like"/>
    <property type="match status" value="1"/>
</dbReference>
<dbReference type="PANTHER" id="PTHR48090:SF7">
    <property type="entry name" value="RFBJ PROTEIN"/>
    <property type="match status" value="1"/>
</dbReference>
<gene>
    <name evidence="2" type="ORF">NVS47_09855</name>
</gene>
<protein>
    <submittedName>
        <fullName evidence="2">Glycosyltransferase family 2 protein</fullName>
    </submittedName>
</protein>
<feature type="domain" description="Glycosyltransferase 2-like" evidence="1">
    <location>
        <begin position="4"/>
        <end position="156"/>
    </location>
</feature>
<organism evidence="2 3">
    <name type="scientific">Dehalobacterium formicoaceticum</name>
    <dbReference type="NCBI Taxonomy" id="51515"/>
    <lineage>
        <taxon>Bacteria</taxon>
        <taxon>Bacillati</taxon>
        <taxon>Bacillota</taxon>
        <taxon>Clostridia</taxon>
        <taxon>Eubacteriales</taxon>
        <taxon>Peptococcaceae</taxon>
        <taxon>Dehalobacterium</taxon>
    </lineage>
</organism>
<dbReference type="Pfam" id="PF00535">
    <property type="entry name" value="Glycos_transf_2"/>
    <property type="match status" value="1"/>
</dbReference>
<dbReference type="SUPFAM" id="SSF53448">
    <property type="entry name" value="Nucleotide-diphospho-sugar transferases"/>
    <property type="match status" value="1"/>
</dbReference>